<reference evidence="2" key="1">
    <citation type="journal article" date="2014" name="Sci. Data">
        <title>Genomes of diverse isolates of the marine cyanobacterium Prochlorococcus.</title>
        <authorList>
            <person name="Biller S."/>
            <person name="Berube P."/>
            <person name="Thompson J."/>
            <person name="Kelly L."/>
            <person name="Roggensack S."/>
            <person name="Awad L."/>
            <person name="Roache-Johnson K."/>
            <person name="Ding H."/>
            <person name="Giovannoni S.J."/>
            <person name="Moore L.R."/>
            <person name="Chisholm S.W."/>
        </authorList>
    </citation>
    <scope>NUCLEOTIDE SEQUENCE [LARGE SCALE GENOMIC DNA]</scope>
    <source>
        <strain evidence="2">PAC1</strain>
    </source>
</reference>
<comment type="caution">
    <text evidence="1">The sequence shown here is derived from an EMBL/GenBank/DDBJ whole genome shotgun (WGS) entry which is preliminary data.</text>
</comment>
<proteinExistence type="predicted"/>
<sequence>MPLIEDHHYLKICAQLASSLSISISAARRKVEVAAAKEGKKDLQSRKEIAQSFLEQTLNEDKRQSVSAAASFDQLLKALKEEENFMLED</sequence>
<dbReference type="RefSeq" id="WP_036904502.1">
    <property type="nucleotide sequence ID" value="NZ_CP138967.1"/>
</dbReference>
<name>A0A0A2CBM6_PROMR</name>
<dbReference type="AlphaFoldDB" id="A0A0A2CBM6"/>
<accession>A0A0A2CBM6</accession>
<evidence type="ECO:0000313" key="1">
    <source>
        <dbReference type="EMBL" id="KGG21969.1"/>
    </source>
</evidence>
<organism evidence="1 2">
    <name type="scientific">Prochlorococcus marinus str. PAC1</name>
    <dbReference type="NCBI Taxonomy" id="59924"/>
    <lineage>
        <taxon>Bacteria</taxon>
        <taxon>Bacillati</taxon>
        <taxon>Cyanobacteriota</taxon>
        <taxon>Cyanophyceae</taxon>
        <taxon>Synechococcales</taxon>
        <taxon>Prochlorococcaceae</taxon>
        <taxon>Prochlorococcus</taxon>
    </lineage>
</organism>
<dbReference type="Proteomes" id="UP000030392">
    <property type="component" value="Unassembled WGS sequence"/>
</dbReference>
<protein>
    <submittedName>
        <fullName evidence="1">Uncharacterized protein</fullName>
    </submittedName>
</protein>
<gene>
    <name evidence="1" type="ORF">EV03_0288</name>
</gene>
<dbReference type="EMBL" id="JNAX01000004">
    <property type="protein sequence ID" value="KGG21969.1"/>
    <property type="molecule type" value="Genomic_DNA"/>
</dbReference>
<evidence type="ECO:0000313" key="2">
    <source>
        <dbReference type="Proteomes" id="UP000030392"/>
    </source>
</evidence>